<proteinExistence type="predicted"/>
<dbReference type="RefSeq" id="WP_171030222.1">
    <property type="nucleotide sequence ID" value="NZ_JAJEQQ010000001.1"/>
</dbReference>
<evidence type="ECO:0000313" key="1">
    <source>
        <dbReference type="EMBL" id="MCC2226259.1"/>
    </source>
</evidence>
<sequence>MSNTTVPISEWCKEIRVALARKEMNLQSVADEIGYSYTTITALISGRIVKDNYLDIAKKINEVLEVNVLPEKPQLPSDEWCGAVRAKLYVKKMNISELSKSIGFNRDKVSLVLNGHALDWPVIEKINEQLKVEVPAVPVGTD</sequence>
<dbReference type="Proteomes" id="UP001198612">
    <property type="component" value="Unassembled WGS sequence"/>
</dbReference>
<name>A0AAW4W784_9FIRM</name>
<dbReference type="AlphaFoldDB" id="A0AAW4W784"/>
<protein>
    <submittedName>
        <fullName evidence="1">Helix-turn-helix transcriptional regulator</fullName>
    </submittedName>
</protein>
<dbReference type="InterPro" id="IPR010982">
    <property type="entry name" value="Lambda_DNA-bd_dom_sf"/>
</dbReference>
<organism evidence="1 2">
    <name type="scientific">Blautia fusiformis</name>
    <dbReference type="NCBI Taxonomy" id="2881264"/>
    <lineage>
        <taxon>Bacteria</taxon>
        <taxon>Bacillati</taxon>
        <taxon>Bacillota</taxon>
        <taxon>Clostridia</taxon>
        <taxon>Lachnospirales</taxon>
        <taxon>Lachnospiraceae</taxon>
        <taxon>Blautia</taxon>
    </lineage>
</organism>
<dbReference type="GO" id="GO:0003677">
    <property type="term" value="F:DNA binding"/>
    <property type="evidence" value="ECO:0007669"/>
    <property type="project" value="InterPro"/>
</dbReference>
<accession>A0AAW4W784</accession>
<comment type="caution">
    <text evidence="1">The sequence shown here is derived from an EMBL/GenBank/DDBJ whole genome shotgun (WGS) entry which is preliminary data.</text>
</comment>
<dbReference type="EMBL" id="JAJEQQ010000001">
    <property type="protein sequence ID" value="MCC2226259.1"/>
    <property type="molecule type" value="Genomic_DNA"/>
</dbReference>
<dbReference type="SUPFAM" id="SSF47413">
    <property type="entry name" value="lambda repressor-like DNA-binding domains"/>
    <property type="match status" value="1"/>
</dbReference>
<evidence type="ECO:0000313" key="2">
    <source>
        <dbReference type="Proteomes" id="UP001198612"/>
    </source>
</evidence>
<reference evidence="1 2" key="1">
    <citation type="submission" date="2021-10" db="EMBL/GenBank/DDBJ databases">
        <title>Anaerobic single-cell dispensing facilitates the cultivation of human gut bacteria.</title>
        <authorList>
            <person name="Afrizal A."/>
        </authorList>
    </citation>
    <scope>NUCLEOTIDE SEQUENCE [LARGE SCALE GENOMIC DNA]</scope>
    <source>
        <strain evidence="1 2">CLA-AA-H217</strain>
    </source>
</reference>
<gene>
    <name evidence="1" type="ORF">LKD40_00280</name>
</gene>
<keyword evidence="2" id="KW-1185">Reference proteome</keyword>